<dbReference type="AlphaFoldDB" id="A0A433Y8B7"/>
<dbReference type="OrthoDB" id="2990512at2"/>
<dbReference type="EMBL" id="RZNY01000010">
    <property type="protein sequence ID" value="RUT46135.1"/>
    <property type="molecule type" value="Genomic_DNA"/>
</dbReference>
<evidence type="ECO:0000313" key="3">
    <source>
        <dbReference type="Proteomes" id="UP000279446"/>
    </source>
</evidence>
<name>A0A433Y8B7_9BACL</name>
<proteinExistence type="predicted"/>
<accession>A0A433Y8B7</accession>
<protein>
    <recommendedName>
        <fullName evidence="4">YtpI-like protein</fullName>
    </recommendedName>
</protein>
<sequence>MTQIIQYVLYAGLIISCISSLVFSFRSRRSLDGALRGLYAAKMNISMGSMLIVLALIQMFVFSGSSLRVVIGALFMVLGAFNIFAGIRNHSMFSRRKAE</sequence>
<reference evidence="2 3" key="1">
    <citation type="submission" date="2018-12" db="EMBL/GenBank/DDBJ databases">
        <authorList>
            <person name="Sun L."/>
            <person name="Chen Z."/>
        </authorList>
    </citation>
    <scope>NUCLEOTIDE SEQUENCE [LARGE SCALE GENOMIC DNA]</scope>
    <source>
        <strain evidence="2 3">DSM 15890</strain>
    </source>
</reference>
<keyword evidence="1" id="KW-1133">Transmembrane helix</keyword>
<dbReference type="RefSeq" id="WP_127192589.1">
    <property type="nucleotide sequence ID" value="NZ_JAUSSS010000001.1"/>
</dbReference>
<keyword evidence="1" id="KW-0812">Transmembrane</keyword>
<evidence type="ECO:0000313" key="2">
    <source>
        <dbReference type="EMBL" id="RUT46135.1"/>
    </source>
</evidence>
<comment type="caution">
    <text evidence="2">The sequence shown here is derived from an EMBL/GenBank/DDBJ whole genome shotgun (WGS) entry which is preliminary data.</text>
</comment>
<evidence type="ECO:0000256" key="1">
    <source>
        <dbReference type="SAM" id="Phobius"/>
    </source>
</evidence>
<gene>
    <name evidence="2" type="ORF">EJP82_13515</name>
</gene>
<feature type="transmembrane region" description="Helical" evidence="1">
    <location>
        <begin position="37"/>
        <end position="61"/>
    </location>
</feature>
<dbReference type="Pfam" id="PF14007">
    <property type="entry name" value="YtpI"/>
    <property type="match status" value="1"/>
</dbReference>
<keyword evidence="3" id="KW-1185">Reference proteome</keyword>
<feature type="transmembrane region" description="Helical" evidence="1">
    <location>
        <begin position="6"/>
        <end position="25"/>
    </location>
</feature>
<evidence type="ECO:0008006" key="4">
    <source>
        <dbReference type="Google" id="ProtNLM"/>
    </source>
</evidence>
<dbReference type="InterPro" id="IPR025618">
    <property type="entry name" value="YtpI"/>
</dbReference>
<feature type="transmembrane region" description="Helical" evidence="1">
    <location>
        <begin position="67"/>
        <end position="87"/>
    </location>
</feature>
<organism evidence="2 3">
    <name type="scientific">Paenibacillus anaericanus</name>
    <dbReference type="NCBI Taxonomy" id="170367"/>
    <lineage>
        <taxon>Bacteria</taxon>
        <taxon>Bacillati</taxon>
        <taxon>Bacillota</taxon>
        <taxon>Bacilli</taxon>
        <taxon>Bacillales</taxon>
        <taxon>Paenibacillaceae</taxon>
        <taxon>Paenibacillus</taxon>
    </lineage>
</organism>
<dbReference type="Proteomes" id="UP000279446">
    <property type="component" value="Unassembled WGS sequence"/>
</dbReference>
<keyword evidence="1" id="KW-0472">Membrane</keyword>